<dbReference type="AlphaFoldDB" id="A0A229UNX3"/>
<feature type="domain" description="Glycosyltransferase 2-like" evidence="1">
    <location>
        <begin position="7"/>
        <end position="141"/>
    </location>
</feature>
<dbReference type="PANTHER" id="PTHR43630">
    <property type="entry name" value="POLY-BETA-1,6-N-ACETYL-D-GLUCOSAMINE SYNTHASE"/>
    <property type="match status" value="1"/>
</dbReference>
<reference evidence="2 3" key="1">
    <citation type="submission" date="2017-07" db="EMBL/GenBank/DDBJ databases">
        <title>Genome sequencing and assembly of Paenibacillus rigui.</title>
        <authorList>
            <person name="Mayilraj S."/>
        </authorList>
    </citation>
    <scope>NUCLEOTIDE SEQUENCE [LARGE SCALE GENOMIC DNA]</scope>
    <source>
        <strain evidence="2 3">JCM 16352</strain>
    </source>
</reference>
<protein>
    <recommendedName>
        <fullName evidence="1">Glycosyltransferase 2-like domain-containing protein</fullName>
    </recommendedName>
</protein>
<evidence type="ECO:0000313" key="3">
    <source>
        <dbReference type="Proteomes" id="UP000215509"/>
    </source>
</evidence>
<dbReference type="EMBL" id="NMQW01000023">
    <property type="protein sequence ID" value="OXM85064.1"/>
    <property type="molecule type" value="Genomic_DNA"/>
</dbReference>
<organism evidence="2 3">
    <name type="scientific">Paenibacillus rigui</name>
    <dbReference type="NCBI Taxonomy" id="554312"/>
    <lineage>
        <taxon>Bacteria</taxon>
        <taxon>Bacillati</taxon>
        <taxon>Bacillota</taxon>
        <taxon>Bacilli</taxon>
        <taxon>Bacillales</taxon>
        <taxon>Paenibacillaceae</taxon>
        <taxon>Paenibacillus</taxon>
    </lineage>
</organism>
<comment type="caution">
    <text evidence="2">The sequence shown here is derived from an EMBL/GenBank/DDBJ whole genome shotgun (WGS) entry which is preliminary data.</text>
</comment>
<dbReference type="Proteomes" id="UP000215509">
    <property type="component" value="Unassembled WGS sequence"/>
</dbReference>
<sequence length="604" mass="68137">MTKPKISLCMIVKNEAEMLPHCLNSVRSAVEEIILVDTGSTDGTKQIAEQFGATICSVEWTGDFAFARNIGLLQAKGTWILFLDADEELEEQHVQELRNAAEHLEYEGFFLQVHNHQGERKHSRTATINPILRMFRNRPEYRFKGKIHEQIAQTILMAKPEAQFHILNVTIHHYGYSEQQVVRKDKIARNVALLQEALCQEPNDPFHHYNMAVEYMRMQDYPSALEHLREALERCMPETSYRHLLVKYEARCLLALQRYEEAAAVCSQAIELYGDYTDLVHLLGVIQFTTGHKRQAQDTLTRAARMGAAPGHYHTEAGIGTYTTCYALGRLLEDTDEAAAAIHWYAEAVKHNAQMTTPLQRIFRLLASAGSESEIPQLITEKFRMRTPEAWGKVIRLLMEEGCWQAVLALLPEWEVTDQAAEWAAVGGWSVFKLEAAITCLAWSGRVEEAKRLLEREKAVGLAEGDAVAVEHRRLLSRLRELLDAARDPAVTLKEAGSSIDMDVDGANDTDEMDTTVEMEFRIRAAYFSERRALAYKLLTAWLKAGHGEANVAANPMAAAEAAYRKSRTLIALAEARLGTIDVANLCFSVYRKARLGLPPGRWN</sequence>
<dbReference type="PANTHER" id="PTHR43630:SF2">
    <property type="entry name" value="GLYCOSYLTRANSFERASE"/>
    <property type="match status" value="1"/>
</dbReference>
<dbReference type="InterPro" id="IPR011990">
    <property type="entry name" value="TPR-like_helical_dom_sf"/>
</dbReference>
<gene>
    <name evidence="2" type="ORF">CF651_15735</name>
</gene>
<dbReference type="SUPFAM" id="SSF53448">
    <property type="entry name" value="Nucleotide-diphospho-sugar transferases"/>
    <property type="match status" value="1"/>
</dbReference>
<name>A0A229UNX3_9BACL</name>
<evidence type="ECO:0000313" key="2">
    <source>
        <dbReference type="EMBL" id="OXM85064.1"/>
    </source>
</evidence>
<accession>A0A229UNX3</accession>
<dbReference type="Gene3D" id="1.25.40.10">
    <property type="entry name" value="Tetratricopeptide repeat domain"/>
    <property type="match status" value="1"/>
</dbReference>
<dbReference type="CDD" id="cd02511">
    <property type="entry name" value="Beta4Glucosyltransferase"/>
    <property type="match status" value="1"/>
</dbReference>
<keyword evidence="3" id="KW-1185">Reference proteome</keyword>
<dbReference type="Pfam" id="PF00535">
    <property type="entry name" value="Glycos_transf_2"/>
    <property type="match status" value="1"/>
</dbReference>
<dbReference type="InterPro" id="IPR001173">
    <property type="entry name" value="Glyco_trans_2-like"/>
</dbReference>
<evidence type="ECO:0000259" key="1">
    <source>
        <dbReference type="Pfam" id="PF00535"/>
    </source>
</evidence>
<dbReference type="SUPFAM" id="SSF48452">
    <property type="entry name" value="TPR-like"/>
    <property type="match status" value="1"/>
</dbReference>
<proteinExistence type="predicted"/>
<dbReference type="Gene3D" id="3.90.550.10">
    <property type="entry name" value="Spore Coat Polysaccharide Biosynthesis Protein SpsA, Chain A"/>
    <property type="match status" value="1"/>
</dbReference>
<dbReference type="InterPro" id="IPR019734">
    <property type="entry name" value="TPR_rpt"/>
</dbReference>
<dbReference type="RefSeq" id="WP_094015827.1">
    <property type="nucleotide sequence ID" value="NZ_NMQW01000023.1"/>
</dbReference>
<dbReference type="SMART" id="SM00028">
    <property type="entry name" value="TPR"/>
    <property type="match status" value="3"/>
</dbReference>
<dbReference type="InterPro" id="IPR029044">
    <property type="entry name" value="Nucleotide-diphossugar_trans"/>
</dbReference>
<dbReference type="OrthoDB" id="9815923at2"/>